<keyword evidence="1" id="KW-0732">Signal</keyword>
<sequence length="183" mass="20878">MMLCKAWSILLHILLVQRTYVHALPGKPYFPCNLFKWRCKEVPATYVPATSAADVPPTIAYAKWYPEHYGRLLAQIPEQLSQLPEYQEVHTGVVAKQASHHDMQLASWSVRDQMEDQPRSNAIFGVTHADPSNPRDPIQRSPRIELYGFAEVEHATNLDSVLSALPEDSPYAHDLYRFLSLHD</sequence>
<dbReference type="AlphaFoldDB" id="A0A127Z5S4"/>
<organism evidence="2">
    <name type="scientific">Sporisorium scitamineum</name>
    <dbReference type="NCBI Taxonomy" id="49012"/>
    <lineage>
        <taxon>Eukaryota</taxon>
        <taxon>Fungi</taxon>
        <taxon>Dikarya</taxon>
        <taxon>Basidiomycota</taxon>
        <taxon>Ustilaginomycotina</taxon>
        <taxon>Ustilaginomycetes</taxon>
        <taxon>Ustilaginales</taxon>
        <taxon>Ustilaginaceae</taxon>
        <taxon>Sporisorium</taxon>
    </lineage>
</organism>
<feature type="signal peptide" evidence="1">
    <location>
        <begin position="1"/>
        <end position="23"/>
    </location>
</feature>
<proteinExistence type="predicted"/>
<evidence type="ECO:0000313" key="2">
    <source>
        <dbReference type="EMBL" id="CDS81901.1"/>
    </source>
</evidence>
<accession>A0A127Z5S4</accession>
<name>A0A127Z5S4_9BASI</name>
<gene>
    <name evidence="2" type="ORF">SPSC_00083</name>
</gene>
<dbReference type="EMBL" id="LK056650">
    <property type="protein sequence ID" value="CDS81901.1"/>
    <property type="molecule type" value="Genomic_DNA"/>
</dbReference>
<protein>
    <submittedName>
        <fullName evidence="2">Uncharacterized protein</fullName>
    </submittedName>
</protein>
<reference evidence="2" key="1">
    <citation type="submission" date="2014-06" db="EMBL/GenBank/DDBJ databases">
        <authorList>
            <person name="Ju J."/>
            <person name="Zhang J."/>
        </authorList>
    </citation>
    <scope>NUCLEOTIDE SEQUENCE</scope>
    <source>
        <strain evidence="2">SscI8</strain>
    </source>
</reference>
<feature type="chain" id="PRO_5007281129" evidence="1">
    <location>
        <begin position="24"/>
        <end position="183"/>
    </location>
</feature>
<evidence type="ECO:0000256" key="1">
    <source>
        <dbReference type="SAM" id="SignalP"/>
    </source>
</evidence>
<dbReference type="OrthoDB" id="10591665at2759"/>